<evidence type="ECO:0000313" key="2">
    <source>
        <dbReference type="Proteomes" id="UP001233999"/>
    </source>
</evidence>
<keyword evidence="2" id="KW-1185">Reference proteome</keyword>
<name>A0AAD7Z5G1_DIPPU</name>
<protein>
    <submittedName>
        <fullName evidence="1">Uncharacterized protein</fullName>
    </submittedName>
</protein>
<reference evidence="1" key="2">
    <citation type="submission" date="2023-05" db="EMBL/GenBank/DDBJ databases">
        <authorList>
            <person name="Fouks B."/>
        </authorList>
    </citation>
    <scope>NUCLEOTIDE SEQUENCE</scope>
    <source>
        <strain evidence="1">Stay&amp;Tobe</strain>
        <tissue evidence="1">Testes</tissue>
    </source>
</reference>
<feature type="non-terminal residue" evidence="1">
    <location>
        <position position="54"/>
    </location>
</feature>
<dbReference type="AlphaFoldDB" id="A0AAD7Z5G1"/>
<comment type="caution">
    <text evidence="1">The sequence shown here is derived from an EMBL/GenBank/DDBJ whole genome shotgun (WGS) entry which is preliminary data.</text>
</comment>
<organism evidence="1 2">
    <name type="scientific">Diploptera punctata</name>
    <name type="common">Pacific beetle cockroach</name>
    <dbReference type="NCBI Taxonomy" id="6984"/>
    <lineage>
        <taxon>Eukaryota</taxon>
        <taxon>Metazoa</taxon>
        <taxon>Ecdysozoa</taxon>
        <taxon>Arthropoda</taxon>
        <taxon>Hexapoda</taxon>
        <taxon>Insecta</taxon>
        <taxon>Pterygota</taxon>
        <taxon>Neoptera</taxon>
        <taxon>Polyneoptera</taxon>
        <taxon>Dictyoptera</taxon>
        <taxon>Blattodea</taxon>
        <taxon>Blaberoidea</taxon>
        <taxon>Blaberidae</taxon>
        <taxon>Diplopterinae</taxon>
        <taxon>Diploptera</taxon>
    </lineage>
</organism>
<sequence>FQEFNFLLQPEASTFMFRMFYKRTLPGSARVHYSTQTKTSKLLTFPACLYCPVH</sequence>
<dbReference type="EMBL" id="JASPKZ010010544">
    <property type="protein sequence ID" value="KAJ9574278.1"/>
    <property type="molecule type" value="Genomic_DNA"/>
</dbReference>
<proteinExistence type="predicted"/>
<dbReference type="Proteomes" id="UP001233999">
    <property type="component" value="Unassembled WGS sequence"/>
</dbReference>
<feature type="non-terminal residue" evidence="1">
    <location>
        <position position="1"/>
    </location>
</feature>
<gene>
    <name evidence="1" type="ORF">L9F63_026076</name>
</gene>
<accession>A0AAD7Z5G1</accession>
<reference evidence="1" key="1">
    <citation type="journal article" date="2023" name="IScience">
        <title>Live-bearing cockroach genome reveals convergent evolutionary mechanisms linked to viviparity in insects and beyond.</title>
        <authorList>
            <person name="Fouks B."/>
            <person name="Harrison M.C."/>
            <person name="Mikhailova A.A."/>
            <person name="Marchal E."/>
            <person name="English S."/>
            <person name="Carruthers M."/>
            <person name="Jennings E.C."/>
            <person name="Chiamaka E.L."/>
            <person name="Frigard R.A."/>
            <person name="Pippel M."/>
            <person name="Attardo G.M."/>
            <person name="Benoit J.B."/>
            <person name="Bornberg-Bauer E."/>
            <person name="Tobe S.S."/>
        </authorList>
    </citation>
    <scope>NUCLEOTIDE SEQUENCE</scope>
    <source>
        <strain evidence="1">Stay&amp;Tobe</strain>
    </source>
</reference>
<evidence type="ECO:0000313" key="1">
    <source>
        <dbReference type="EMBL" id="KAJ9574278.1"/>
    </source>
</evidence>